<dbReference type="PANTHER" id="PTHR22881:SF26">
    <property type="entry name" value="BROMODOMAIN CONTAINING PROTEIN, EXPRESSED"/>
    <property type="match status" value="1"/>
</dbReference>
<organism evidence="4">
    <name type="scientific">Ananas comosus var. bracteatus</name>
    <name type="common">red pineapple</name>
    <dbReference type="NCBI Taxonomy" id="296719"/>
    <lineage>
        <taxon>Eukaryota</taxon>
        <taxon>Viridiplantae</taxon>
        <taxon>Streptophyta</taxon>
        <taxon>Embryophyta</taxon>
        <taxon>Tracheophyta</taxon>
        <taxon>Spermatophyta</taxon>
        <taxon>Magnoliopsida</taxon>
        <taxon>Liliopsida</taxon>
        <taxon>Poales</taxon>
        <taxon>Bromeliaceae</taxon>
        <taxon>Bromelioideae</taxon>
        <taxon>Ananas</taxon>
    </lineage>
</organism>
<evidence type="ECO:0000313" key="4">
    <source>
        <dbReference type="EMBL" id="CAD1841832.1"/>
    </source>
</evidence>
<feature type="region of interest" description="Disordered" evidence="2">
    <location>
        <begin position="119"/>
        <end position="195"/>
    </location>
</feature>
<feature type="compositionally biased region" description="Polar residues" evidence="2">
    <location>
        <begin position="422"/>
        <end position="439"/>
    </location>
</feature>
<evidence type="ECO:0000259" key="3">
    <source>
        <dbReference type="Pfam" id="PF00439"/>
    </source>
</evidence>
<name>A0A6V7QFA8_ANACO</name>
<proteinExistence type="predicted"/>
<protein>
    <recommendedName>
        <fullName evidence="3">Bromo domain-containing protein</fullName>
    </recommendedName>
</protein>
<sequence length="497" mass="55368">MLSIETATKVVENGIASVHNKREGANKTKQANQESNYYAQEVATSENGNSSSNSSTDRIIEYVLDVLELKDTNELFTMPDDIQISDYSERVNKPGDFATLRQKHKDGMYKSLEQFELGTKSTSLAGKGQQEMTGMSEPDEGRSRRGKSTNDKSKQMRKIQPTTNPIDRTRKHSSESSKPTMEQRRCTYKPGSDPMSSIFPASHKPHERLVYNNNAPSYQESLRRFVRNAGKEAKMAAEQRCREYVERVKAHLIPAYLRESITNYSTSFPSLIGANSYRSSGLDVASGSATPNFLTNFDRYFGNFSSLGSTTAETNSTSFRGKDISPNGTDNAIVPNTIEPLNKKLETDNAIVPNTIEPLNKKLETDELLRLFCLIGTPQFFERSKSIFDSSSSTENKPEQSFKALLGVNDGCSSKNPEKPSNLEQLKQTATSNSPTWNSKLKDSRTGKRKGTSEPEPEPSPFRKGMLPSHLGFGQYARSIQPFQIRSQNPFAAPHST</sequence>
<evidence type="ECO:0000256" key="1">
    <source>
        <dbReference type="ARBA" id="ARBA00023117"/>
    </source>
</evidence>
<dbReference type="Pfam" id="PF00439">
    <property type="entry name" value="Bromodomain"/>
    <property type="match status" value="1"/>
</dbReference>
<feature type="compositionally biased region" description="Basic and acidic residues" evidence="2">
    <location>
        <begin position="139"/>
        <end position="154"/>
    </location>
</feature>
<dbReference type="SUPFAM" id="SSF47370">
    <property type="entry name" value="Bromodomain"/>
    <property type="match status" value="1"/>
</dbReference>
<keyword evidence="1" id="KW-0103">Bromodomain</keyword>
<evidence type="ECO:0000256" key="2">
    <source>
        <dbReference type="SAM" id="MobiDB-lite"/>
    </source>
</evidence>
<gene>
    <name evidence="4" type="ORF">CB5_LOCUS25043</name>
</gene>
<dbReference type="PANTHER" id="PTHR22881">
    <property type="entry name" value="BROMODOMAIN CONTAINING PROTEIN"/>
    <property type="match status" value="1"/>
</dbReference>
<dbReference type="Gene3D" id="1.20.920.10">
    <property type="entry name" value="Bromodomain-like"/>
    <property type="match status" value="1"/>
</dbReference>
<dbReference type="InterPro" id="IPR001487">
    <property type="entry name" value="Bromodomain"/>
</dbReference>
<feature type="compositionally biased region" description="Polar residues" evidence="2">
    <location>
        <begin position="481"/>
        <end position="497"/>
    </location>
</feature>
<accession>A0A6V7QFA8</accession>
<dbReference type="InterPro" id="IPR051831">
    <property type="entry name" value="Bromodomain_contain_prot"/>
</dbReference>
<dbReference type="EMBL" id="LR862135">
    <property type="protein sequence ID" value="CAD1841832.1"/>
    <property type="molecule type" value="Genomic_DNA"/>
</dbReference>
<feature type="domain" description="Bromo" evidence="3">
    <location>
        <begin position="70"/>
        <end position="116"/>
    </location>
</feature>
<dbReference type="InterPro" id="IPR036427">
    <property type="entry name" value="Bromodomain-like_sf"/>
</dbReference>
<dbReference type="AlphaFoldDB" id="A0A6V7QFA8"/>
<feature type="region of interest" description="Disordered" evidence="2">
    <location>
        <begin position="407"/>
        <end position="497"/>
    </location>
</feature>
<reference evidence="4" key="1">
    <citation type="submission" date="2020-07" db="EMBL/GenBank/DDBJ databases">
        <authorList>
            <person name="Lin J."/>
        </authorList>
    </citation>
    <scope>NUCLEOTIDE SEQUENCE</scope>
</reference>